<evidence type="ECO:0000313" key="8">
    <source>
        <dbReference type="Proteomes" id="UP000298416"/>
    </source>
</evidence>
<name>A0A8X8ZDZ5_SALSN</name>
<organism evidence="7">
    <name type="scientific">Salvia splendens</name>
    <name type="common">Scarlet sage</name>
    <dbReference type="NCBI Taxonomy" id="180675"/>
    <lineage>
        <taxon>Eukaryota</taxon>
        <taxon>Viridiplantae</taxon>
        <taxon>Streptophyta</taxon>
        <taxon>Embryophyta</taxon>
        <taxon>Tracheophyta</taxon>
        <taxon>Spermatophyta</taxon>
        <taxon>Magnoliopsida</taxon>
        <taxon>eudicotyledons</taxon>
        <taxon>Gunneridae</taxon>
        <taxon>Pentapetalae</taxon>
        <taxon>asterids</taxon>
        <taxon>lamiids</taxon>
        <taxon>Lamiales</taxon>
        <taxon>Lamiaceae</taxon>
        <taxon>Nepetoideae</taxon>
        <taxon>Mentheae</taxon>
        <taxon>Salviinae</taxon>
        <taxon>Salvia</taxon>
        <taxon>Salvia subgen. Calosphace</taxon>
        <taxon>core Calosphace</taxon>
    </lineage>
</organism>
<evidence type="ECO:0000256" key="4">
    <source>
        <dbReference type="PROSITE-ProRule" id="PRU01131"/>
    </source>
</evidence>
<comment type="similarity">
    <text evidence="1">Belongs to the FLZ family.</text>
</comment>
<dbReference type="InterPro" id="IPR044533">
    <property type="entry name" value="FLZ1/2/3"/>
</dbReference>
<evidence type="ECO:0000256" key="5">
    <source>
        <dbReference type="SAM" id="MobiDB-lite"/>
    </source>
</evidence>
<proteinExistence type="inferred from homology"/>
<reference evidence="7" key="1">
    <citation type="submission" date="2018-01" db="EMBL/GenBank/DDBJ databases">
        <authorList>
            <person name="Mao J.F."/>
        </authorList>
    </citation>
    <scope>NUCLEOTIDE SEQUENCE</scope>
    <source>
        <strain evidence="7">Huo1</strain>
        <tissue evidence="7">Leaf</tissue>
    </source>
</reference>
<dbReference type="Proteomes" id="UP000298416">
    <property type="component" value="Unassembled WGS sequence"/>
</dbReference>
<dbReference type="PANTHER" id="PTHR46057:SF9">
    <property type="entry name" value="FCS-LIKE ZINC FINGER 1"/>
    <property type="match status" value="1"/>
</dbReference>
<dbReference type="PANTHER" id="PTHR46057">
    <property type="entry name" value="FCS-LIKE ZINC FINGER 1-RELATED"/>
    <property type="match status" value="1"/>
</dbReference>
<gene>
    <name evidence="7" type="ORF">SASPL_137351</name>
</gene>
<evidence type="ECO:0000256" key="3">
    <source>
        <dbReference type="ARBA" id="ARBA00022771"/>
    </source>
</evidence>
<feature type="compositionally biased region" description="Basic and acidic residues" evidence="5">
    <location>
        <begin position="76"/>
        <end position="90"/>
    </location>
</feature>
<feature type="zinc finger region" description="FLZ-type" evidence="4">
    <location>
        <begin position="17"/>
        <end position="61"/>
    </location>
</feature>
<keyword evidence="3" id="KW-0862">Zinc</keyword>
<keyword evidence="3" id="KW-0863">Zinc-finger</keyword>
<sequence>MRPSASHFAGGEYYQPHFLDSCFLCQKHLSHNSDIYMYRGNAPFCSQECRQEQIEMDEAKEKRWKISSKRSNAARQSKDSTTESDTDKAVRTGTVAVA</sequence>
<dbReference type="GO" id="GO:0008270">
    <property type="term" value="F:zinc ion binding"/>
    <property type="evidence" value="ECO:0007669"/>
    <property type="project" value="UniProtKB-KW"/>
</dbReference>
<feature type="domain" description="FLZ-type" evidence="6">
    <location>
        <begin position="17"/>
        <end position="61"/>
    </location>
</feature>
<dbReference type="Pfam" id="PF04570">
    <property type="entry name" value="zf-FLZ"/>
    <property type="match status" value="1"/>
</dbReference>
<dbReference type="InterPro" id="IPR007650">
    <property type="entry name" value="Zf-FLZ_dom"/>
</dbReference>
<feature type="region of interest" description="Disordered" evidence="5">
    <location>
        <begin position="60"/>
        <end position="98"/>
    </location>
</feature>
<dbReference type="PROSITE" id="PS51795">
    <property type="entry name" value="ZF_FLZ"/>
    <property type="match status" value="1"/>
</dbReference>
<keyword evidence="2" id="KW-0479">Metal-binding</keyword>
<evidence type="ECO:0000256" key="1">
    <source>
        <dbReference type="ARBA" id="ARBA00009374"/>
    </source>
</evidence>
<dbReference type="AlphaFoldDB" id="A0A8X8ZDZ5"/>
<evidence type="ECO:0000259" key="6">
    <source>
        <dbReference type="PROSITE" id="PS51795"/>
    </source>
</evidence>
<evidence type="ECO:0000256" key="2">
    <source>
        <dbReference type="ARBA" id="ARBA00022723"/>
    </source>
</evidence>
<dbReference type="EMBL" id="PNBA02000014">
    <property type="protein sequence ID" value="KAG6400514.1"/>
    <property type="molecule type" value="Genomic_DNA"/>
</dbReference>
<dbReference type="OrthoDB" id="1916924at2759"/>
<keyword evidence="8" id="KW-1185">Reference proteome</keyword>
<protein>
    <recommendedName>
        <fullName evidence="6">FLZ-type domain-containing protein</fullName>
    </recommendedName>
</protein>
<evidence type="ECO:0000313" key="7">
    <source>
        <dbReference type="EMBL" id="KAG6400514.1"/>
    </source>
</evidence>
<comment type="caution">
    <text evidence="7">The sequence shown here is derived from an EMBL/GenBank/DDBJ whole genome shotgun (WGS) entry which is preliminary data.</text>
</comment>
<accession>A0A8X8ZDZ5</accession>
<reference evidence="7" key="2">
    <citation type="submission" date="2020-08" db="EMBL/GenBank/DDBJ databases">
        <title>Plant Genome Project.</title>
        <authorList>
            <person name="Zhang R.-G."/>
        </authorList>
    </citation>
    <scope>NUCLEOTIDE SEQUENCE</scope>
    <source>
        <strain evidence="7">Huo1</strain>
        <tissue evidence="7">Leaf</tissue>
    </source>
</reference>